<feature type="region of interest" description="Disordered" evidence="5">
    <location>
        <begin position="1"/>
        <end position="29"/>
    </location>
</feature>
<evidence type="ECO:0000256" key="2">
    <source>
        <dbReference type="ARBA" id="ARBA00022670"/>
    </source>
</evidence>
<dbReference type="AlphaFoldDB" id="G8X171"/>
<comment type="similarity">
    <text evidence="1">Belongs to the peptidase A31 family.</text>
</comment>
<dbReference type="PANTHER" id="PTHR30302:SF1">
    <property type="entry name" value="HYDROGENASE 2 MATURATION PROTEASE"/>
    <property type="match status" value="1"/>
</dbReference>
<organism evidence="6 7">
    <name type="scientific">Streptantibioticus cattleyicolor (strain ATCC 35852 / DSM 46488 / JCM 4925 / NBRC 14057 / NRRL 8057)</name>
    <name type="common">Streptomyces cattleya</name>
    <dbReference type="NCBI Taxonomy" id="1003195"/>
    <lineage>
        <taxon>Bacteria</taxon>
        <taxon>Bacillati</taxon>
        <taxon>Actinomycetota</taxon>
        <taxon>Actinomycetes</taxon>
        <taxon>Kitasatosporales</taxon>
        <taxon>Streptomycetaceae</taxon>
        <taxon>Streptantibioticus</taxon>
    </lineage>
</organism>
<evidence type="ECO:0000313" key="6">
    <source>
        <dbReference type="EMBL" id="AEW97939.1"/>
    </source>
</evidence>
<dbReference type="SUPFAM" id="SSF53163">
    <property type="entry name" value="HybD-like"/>
    <property type="match status" value="1"/>
</dbReference>
<proteinExistence type="inferred from homology"/>
<dbReference type="PATRIC" id="fig|1003195.29.peg.5550"/>
<keyword evidence="2 6" id="KW-0645">Protease</keyword>
<dbReference type="GO" id="GO:0016485">
    <property type="term" value="P:protein processing"/>
    <property type="evidence" value="ECO:0007669"/>
    <property type="project" value="TreeGrafter"/>
</dbReference>
<dbReference type="GO" id="GO:0004190">
    <property type="term" value="F:aspartic-type endopeptidase activity"/>
    <property type="evidence" value="ECO:0007669"/>
    <property type="project" value="UniProtKB-KW"/>
</dbReference>
<reference evidence="7" key="1">
    <citation type="submission" date="2011-12" db="EMBL/GenBank/DDBJ databases">
        <title>Complete genome sequence of Streptomyces cattleya strain DSM 46488.</title>
        <authorList>
            <person name="Ou H.-Y."/>
            <person name="Li P."/>
            <person name="Zhao C."/>
            <person name="O'Hagan D."/>
            <person name="Deng Z."/>
        </authorList>
    </citation>
    <scope>NUCLEOTIDE SEQUENCE [LARGE SCALE GENOMIC DNA]</scope>
    <source>
        <strain evidence="7">ATCC 35852 / DSM 46488 / JCM 4925 / NBRC 14057 / NRRL 8057</strain>
    </source>
</reference>
<evidence type="ECO:0000313" key="7">
    <source>
        <dbReference type="Proteomes" id="UP000007842"/>
    </source>
</evidence>
<evidence type="ECO:0000256" key="5">
    <source>
        <dbReference type="SAM" id="MobiDB-lite"/>
    </source>
</evidence>
<dbReference type="Pfam" id="PF01750">
    <property type="entry name" value="HycI"/>
    <property type="match status" value="1"/>
</dbReference>
<gene>
    <name evidence="6" type="ordered locus">SCATT_55680</name>
</gene>
<dbReference type="InterPro" id="IPR000671">
    <property type="entry name" value="Peptidase_A31"/>
</dbReference>
<keyword evidence="3" id="KW-0064">Aspartyl protease</keyword>
<dbReference type="NCBIfam" id="TIGR00072">
    <property type="entry name" value="hydrog_prot"/>
    <property type="match status" value="1"/>
</dbReference>
<evidence type="ECO:0000256" key="4">
    <source>
        <dbReference type="ARBA" id="ARBA00022801"/>
    </source>
</evidence>
<feature type="compositionally biased region" description="Basic residues" evidence="5">
    <location>
        <begin position="7"/>
        <end position="18"/>
    </location>
</feature>
<name>G8X171_STREN</name>
<protein>
    <submittedName>
        <fullName evidence="6">Hydrogenase maturation protease</fullName>
    </submittedName>
</protein>
<dbReference type="Proteomes" id="UP000007842">
    <property type="component" value="Chromosome"/>
</dbReference>
<dbReference type="eggNOG" id="COG0680">
    <property type="taxonomic scope" value="Bacteria"/>
</dbReference>
<keyword evidence="4" id="KW-0378">Hydrolase</keyword>
<dbReference type="InterPro" id="IPR023430">
    <property type="entry name" value="Pept_HybD-like_dom_sf"/>
</dbReference>
<dbReference type="EMBL" id="CP003219">
    <property type="protein sequence ID" value="AEW97939.1"/>
    <property type="molecule type" value="Genomic_DNA"/>
</dbReference>
<evidence type="ECO:0000256" key="1">
    <source>
        <dbReference type="ARBA" id="ARBA00006814"/>
    </source>
</evidence>
<dbReference type="Gene3D" id="3.40.50.1450">
    <property type="entry name" value="HybD-like"/>
    <property type="match status" value="1"/>
</dbReference>
<accession>G8X171</accession>
<sequence length="210" mass="21325">MTAGQVRYRRGGRVRPRTGGRPGTHGYVPARTARTGTAAGAGPVRILVAGVGELLVADDSFGPEVVEAMRGRPVPAGVHVVDFGTHATDLADRLLDGYHAAVLVDAAPRGGRPGTLYLLEPAPAPDPSGASGTARALAVARRIARDEGAPLPRTLLLGCEPLVRAADGGPGAVAQLSAPVRAAVAGAVTVLESLTGELLRDPLAPLAARR</sequence>
<dbReference type="HOGENOM" id="CLU_099037_1_0_11"/>
<dbReference type="KEGG" id="scy:SCATT_55680"/>
<dbReference type="PANTHER" id="PTHR30302">
    <property type="entry name" value="HYDROGENASE 1 MATURATION PROTEASE"/>
    <property type="match status" value="1"/>
</dbReference>
<dbReference type="GO" id="GO:0008047">
    <property type="term" value="F:enzyme activator activity"/>
    <property type="evidence" value="ECO:0007669"/>
    <property type="project" value="InterPro"/>
</dbReference>
<keyword evidence="7" id="KW-1185">Reference proteome</keyword>
<evidence type="ECO:0000256" key="3">
    <source>
        <dbReference type="ARBA" id="ARBA00022750"/>
    </source>
</evidence>
<dbReference type="STRING" id="1003195.SCATT_55680"/>
<dbReference type="PRINTS" id="PR00446">
    <property type="entry name" value="HYDRGNUPTAKE"/>
</dbReference>